<proteinExistence type="predicted"/>
<protein>
    <submittedName>
        <fullName evidence="2">Uncharacterized protein</fullName>
    </submittedName>
</protein>
<sequence length="519" mass="58802">MAETVGSAVIGETVSTIISSISRKTEEKIDLLENIERLEIAHIKLEATLDMSKKWQISSIPLLRWRRKLKLAAQECNNVLRQSKQRAIEDEDIRQRMSQSSFPKRIAHATKSLVSSFIPFGKDEPPTISSSDIQRFERFADGANEFLKFVEFGGTPRQYMFSDPLIGHLLTGKSVRYQVVQGSKLSYFGIRPMNFAERGVEAMIGFIVVDFKDPMKGLILSFILRLSDSTGIFGVMIKCMQSVTPHYKFVAEHVKRELIQLPTQDFSFLLHSPYVQSDYWSNIHSTLTKWCRPNPLCCNENNFTPCSSTSNTIGSSSSLSPRLLCEAFPEEVIMVLLQCRMLLPDQHRNRQNSATSTDLGGGSSLNPNMHPLKLGILFMPHDSPEDIDPAMESYALEVTDEKEHDTIHTELGLQDLDEKLLPKAIDHLYQNAESKMYQMCLKTRHGTAHLCVEKTTTKMQSARRSTATRQAHSRRVHIQDKRAEQYKQAAGDLLKLRVVRASDKLQGSIRSWAAEQNIP</sequence>
<dbReference type="Pfam" id="PF08224">
    <property type="entry name" value="DUF1719"/>
    <property type="match status" value="1"/>
</dbReference>
<evidence type="ECO:0000313" key="3">
    <source>
        <dbReference type="Proteomes" id="UP000298652"/>
    </source>
</evidence>
<keyword evidence="1" id="KW-0175">Coiled coil</keyword>
<accession>A0A4U6TFD0</accession>
<dbReference type="EMBL" id="CM016559">
    <property type="protein sequence ID" value="TKV99733.1"/>
    <property type="molecule type" value="Genomic_DNA"/>
</dbReference>
<dbReference type="SMART" id="SM01157">
    <property type="entry name" value="DUF1719"/>
    <property type="match status" value="1"/>
</dbReference>
<dbReference type="PANTHER" id="PTHR33377">
    <property type="entry name" value="OS10G0134700 PROTEIN-RELATED"/>
    <property type="match status" value="1"/>
</dbReference>
<keyword evidence="3" id="KW-1185">Reference proteome</keyword>
<dbReference type="Gramene" id="TKV99733">
    <property type="protein sequence ID" value="TKV99733"/>
    <property type="gene ID" value="SEVIR_8G062900v2"/>
</dbReference>
<feature type="coiled-coil region" evidence="1">
    <location>
        <begin position="21"/>
        <end position="48"/>
    </location>
</feature>
<dbReference type="Proteomes" id="UP000298652">
    <property type="component" value="Chromosome 8"/>
</dbReference>
<evidence type="ECO:0000313" key="2">
    <source>
        <dbReference type="EMBL" id="TKV99733.1"/>
    </source>
</evidence>
<name>A0A4U6TFD0_SETVI</name>
<evidence type="ECO:0000256" key="1">
    <source>
        <dbReference type="SAM" id="Coils"/>
    </source>
</evidence>
<dbReference type="OMA" id="DMSKKWQ"/>
<dbReference type="InterPro" id="IPR013181">
    <property type="entry name" value="DUF1719"/>
</dbReference>
<organism evidence="2 3">
    <name type="scientific">Setaria viridis</name>
    <name type="common">Green bristlegrass</name>
    <name type="synonym">Setaria italica subsp. viridis</name>
    <dbReference type="NCBI Taxonomy" id="4556"/>
    <lineage>
        <taxon>Eukaryota</taxon>
        <taxon>Viridiplantae</taxon>
        <taxon>Streptophyta</taxon>
        <taxon>Embryophyta</taxon>
        <taxon>Tracheophyta</taxon>
        <taxon>Spermatophyta</taxon>
        <taxon>Magnoliopsida</taxon>
        <taxon>Liliopsida</taxon>
        <taxon>Poales</taxon>
        <taxon>Poaceae</taxon>
        <taxon>PACMAD clade</taxon>
        <taxon>Panicoideae</taxon>
        <taxon>Panicodae</taxon>
        <taxon>Paniceae</taxon>
        <taxon>Cenchrinae</taxon>
        <taxon>Setaria</taxon>
    </lineage>
</organism>
<gene>
    <name evidence="2" type="ORF">SEVIR_8G062900v2</name>
</gene>
<reference evidence="2" key="1">
    <citation type="submission" date="2019-03" db="EMBL/GenBank/DDBJ databases">
        <title>WGS assembly of Setaria viridis.</title>
        <authorList>
            <person name="Huang P."/>
            <person name="Jenkins J."/>
            <person name="Grimwood J."/>
            <person name="Barry K."/>
            <person name="Healey A."/>
            <person name="Mamidi S."/>
            <person name="Sreedasyam A."/>
            <person name="Shu S."/>
            <person name="Feldman M."/>
            <person name="Wu J."/>
            <person name="Yu Y."/>
            <person name="Chen C."/>
            <person name="Johnson J."/>
            <person name="Rokhsar D."/>
            <person name="Baxter I."/>
            <person name="Schmutz J."/>
            <person name="Brutnell T."/>
            <person name="Kellogg E."/>
        </authorList>
    </citation>
    <scope>NUCLEOTIDE SEQUENCE [LARGE SCALE GENOMIC DNA]</scope>
</reference>
<dbReference type="AlphaFoldDB" id="A0A4U6TFD0"/>
<dbReference type="PANTHER" id="PTHR33377:SF95">
    <property type="entry name" value="EXPRESSED PROTEIN"/>
    <property type="match status" value="1"/>
</dbReference>